<accession>A0AAV4WYC4</accession>
<keyword evidence="2" id="KW-1185">Reference proteome</keyword>
<sequence length="113" mass="13070">MKTSESSHRQIPSRKTLIVAPFPSHTSSALHNRKRTDTAFRLMASPLAAMSSNSNLSKDLFPPSLLKDRLQMLLVPSRKWNLKWEEFATPIPPDWLPPGMIFQRRQICRCKWI</sequence>
<reference evidence="1 2" key="1">
    <citation type="submission" date="2021-06" db="EMBL/GenBank/DDBJ databases">
        <title>Caerostris extrusa draft genome.</title>
        <authorList>
            <person name="Kono N."/>
            <person name="Arakawa K."/>
        </authorList>
    </citation>
    <scope>NUCLEOTIDE SEQUENCE [LARGE SCALE GENOMIC DNA]</scope>
</reference>
<dbReference type="EMBL" id="BPLR01016991">
    <property type="protein sequence ID" value="GIY87906.1"/>
    <property type="molecule type" value="Genomic_DNA"/>
</dbReference>
<proteinExistence type="predicted"/>
<gene>
    <name evidence="1" type="ORF">CEXT_90251</name>
</gene>
<dbReference type="AlphaFoldDB" id="A0AAV4WYC4"/>
<comment type="caution">
    <text evidence="1">The sequence shown here is derived from an EMBL/GenBank/DDBJ whole genome shotgun (WGS) entry which is preliminary data.</text>
</comment>
<dbReference type="Proteomes" id="UP001054945">
    <property type="component" value="Unassembled WGS sequence"/>
</dbReference>
<evidence type="ECO:0000313" key="2">
    <source>
        <dbReference type="Proteomes" id="UP001054945"/>
    </source>
</evidence>
<evidence type="ECO:0000313" key="1">
    <source>
        <dbReference type="EMBL" id="GIY87906.1"/>
    </source>
</evidence>
<name>A0AAV4WYC4_CAEEX</name>
<protein>
    <submittedName>
        <fullName evidence="1">Uncharacterized protein</fullName>
    </submittedName>
</protein>
<organism evidence="1 2">
    <name type="scientific">Caerostris extrusa</name>
    <name type="common">Bark spider</name>
    <name type="synonym">Caerostris bankana</name>
    <dbReference type="NCBI Taxonomy" id="172846"/>
    <lineage>
        <taxon>Eukaryota</taxon>
        <taxon>Metazoa</taxon>
        <taxon>Ecdysozoa</taxon>
        <taxon>Arthropoda</taxon>
        <taxon>Chelicerata</taxon>
        <taxon>Arachnida</taxon>
        <taxon>Araneae</taxon>
        <taxon>Araneomorphae</taxon>
        <taxon>Entelegynae</taxon>
        <taxon>Araneoidea</taxon>
        <taxon>Araneidae</taxon>
        <taxon>Caerostris</taxon>
    </lineage>
</organism>